<reference evidence="2 3" key="1">
    <citation type="submission" date="2018-04" db="EMBL/GenBank/DDBJ databases">
        <authorList>
            <person name="Harrington T."/>
            <person name="Washburn E."/>
            <person name="Bricker J."/>
            <person name="McKinney A."/>
            <person name="Betsko A.J."/>
            <person name="Garlena R.A."/>
            <person name="Russell D.A."/>
            <person name="Pope W.A."/>
            <person name="Jacobs-Sera D."/>
            <person name="Hatfull G.F."/>
        </authorList>
    </citation>
    <scope>NUCLEOTIDE SEQUENCE [LARGE SCALE GENOMIC DNA]</scope>
</reference>
<gene>
    <name evidence="2" type="primary">66</name>
    <name evidence="2" type="ORF">SEA_MEMENTOMORI_66</name>
</gene>
<dbReference type="EMBL" id="MH271303">
    <property type="protein sequence ID" value="AWY05320.1"/>
    <property type="molecule type" value="Genomic_DNA"/>
</dbReference>
<sequence length="219" mass="24229">MSHGSNGLRPIENLAERQKCPDAPSKRKFTTTEEAWTEARKRTAESGIDIAPYACAGCGMYHLTKKVTGSDTLTRQDGGKVVTGAQRRKSRHPVHAPAVIRQTLPEPEADPVPGNHDARIKFVTALLEHNPEPTTADVRAALDCSQDTARKVMTEMGYRNTKGRHAHWIKVGTDEPEPAITEGESWQTLDLDRLNHMPIGDLIAAYRLIGVELRVQVRP</sequence>
<dbReference type="RefSeq" id="YP_009802738.1">
    <property type="nucleotide sequence ID" value="NC_047987.1"/>
</dbReference>
<dbReference type="Proteomes" id="UP000250535">
    <property type="component" value="Segment"/>
</dbReference>
<accession>A0A2Z4Q5U7</accession>
<proteinExistence type="predicted"/>
<keyword evidence="3" id="KW-1185">Reference proteome</keyword>
<evidence type="ECO:0000313" key="2">
    <source>
        <dbReference type="EMBL" id="AWY05320.1"/>
    </source>
</evidence>
<evidence type="ECO:0000313" key="3">
    <source>
        <dbReference type="Proteomes" id="UP000250535"/>
    </source>
</evidence>
<dbReference type="GeneID" id="54993293"/>
<organism evidence="2 3">
    <name type="scientific">Microbacterium phage MementoMori</name>
    <dbReference type="NCBI Taxonomy" id="2201436"/>
    <lineage>
        <taxon>Viruses</taxon>
        <taxon>Duplodnaviria</taxon>
        <taxon>Heunggongvirae</taxon>
        <taxon>Uroviricota</taxon>
        <taxon>Caudoviricetes</taxon>
        <taxon>Kutznervirinae</taxon>
        <taxon>Mementomorivirus</taxon>
        <taxon>Mementomorivirus mementomori</taxon>
    </lineage>
</organism>
<evidence type="ECO:0000256" key="1">
    <source>
        <dbReference type="SAM" id="MobiDB-lite"/>
    </source>
</evidence>
<protein>
    <submittedName>
        <fullName evidence="2">Helix-turn-helix DNA binding domain protein</fullName>
    </submittedName>
</protein>
<dbReference type="KEGG" id="vg:54993293"/>
<feature type="region of interest" description="Disordered" evidence="1">
    <location>
        <begin position="75"/>
        <end position="95"/>
    </location>
</feature>
<feature type="region of interest" description="Disordered" evidence="1">
    <location>
        <begin position="1"/>
        <end position="33"/>
    </location>
</feature>
<name>A0A2Z4Q5U7_9CAUD</name>